<protein>
    <submittedName>
        <fullName evidence="1">Tick transposon</fullName>
    </submittedName>
</protein>
<proteinExistence type="predicted"/>
<reference evidence="1" key="1">
    <citation type="journal article" date="2016" name="Ticks Tick Borne Dis.">
        <title>De novo assembly and annotation of the salivary gland transcriptome of Rhipicephalus appendiculatus male and female ticks during blood feeding.</title>
        <authorList>
            <person name="de Castro M.H."/>
            <person name="de Klerk D."/>
            <person name="Pienaar R."/>
            <person name="Latif A.A."/>
            <person name="Rees D.J."/>
            <person name="Mans B.J."/>
        </authorList>
    </citation>
    <scope>NUCLEOTIDE SEQUENCE</scope>
    <source>
        <tissue evidence="1">Salivary glands</tissue>
    </source>
</reference>
<name>A0A131YZC1_RHIAP</name>
<accession>A0A131YZC1</accession>
<organism evidence="1">
    <name type="scientific">Rhipicephalus appendiculatus</name>
    <name type="common">Brown ear tick</name>
    <dbReference type="NCBI Taxonomy" id="34631"/>
    <lineage>
        <taxon>Eukaryota</taxon>
        <taxon>Metazoa</taxon>
        <taxon>Ecdysozoa</taxon>
        <taxon>Arthropoda</taxon>
        <taxon>Chelicerata</taxon>
        <taxon>Arachnida</taxon>
        <taxon>Acari</taxon>
        <taxon>Parasitiformes</taxon>
        <taxon>Ixodida</taxon>
        <taxon>Ixodoidea</taxon>
        <taxon>Ixodidae</taxon>
        <taxon>Rhipicephalinae</taxon>
        <taxon>Rhipicephalus</taxon>
        <taxon>Rhipicephalus</taxon>
    </lineage>
</organism>
<dbReference type="AlphaFoldDB" id="A0A131YZC1"/>
<sequence>MLAYSREPASRLQSEPVNMRCVTSLLQHTMRTVHLFHSQEPSLRLATPSGLPRSEPTVLCRMCLGVSFTNAFACRIRWAEDAACEHCGTDETIERVLCHCPQYSSQIRSFAGVFARLDDQSLSEKSILKCRGDRVSRMKATKALLKFLRATRLVERL</sequence>
<dbReference type="EMBL" id="GEDV01004722">
    <property type="protein sequence ID" value="JAP83835.1"/>
    <property type="molecule type" value="Transcribed_RNA"/>
</dbReference>
<evidence type="ECO:0000313" key="1">
    <source>
        <dbReference type="EMBL" id="JAP83835.1"/>
    </source>
</evidence>